<keyword evidence="4 5" id="KW-0560">Oxidoreductase</keyword>
<comment type="subcellular location">
    <subcellularLocation>
        <location evidence="5">Cytoplasm</location>
    </subcellularLocation>
</comment>
<organism evidence="6 7">
    <name type="scientific">Candidatus Acidulodesulfobacterium acidiphilum</name>
    <dbReference type="NCBI Taxonomy" id="2597224"/>
    <lineage>
        <taxon>Bacteria</taxon>
        <taxon>Deltaproteobacteria</taxon>
        <taxon>Candidatus Acidulodesulfobacterales</taxon>
        <taxon>Candidatus Acidulodesulfobacterium</taxon>
    </lineage>
</organism>
<keyword evidence="3 5" id="KW-0521">NADP</keyword>
<comment type="catalytic activity">
    <reaction evidence="5">
        <text>7-aminomethyl-7-carbaguanine + 2 NADP(+) = 7-cyano-7-carbaguanine + 2 NADPH + 3 H(+)</text>
        <dbReference type="Rhea" id="RHEA:13409"/>
        <dbReference type="ChEBI" id="CHEBI:15378"/>
        <dbReference type="ChEBI" id="CHEBI:45075"/>
        <dbReference type="ChEBI" id="CHEBI:57783"/>
        <dbReference type="ChEBI" id="CHEBI:58349"/>
        <dbReference type="ChEBI" id="CHEBI:58703"/>
        <dbReference type="EC" id="1.7.1.13"/>
    </reaction>
</comment>
<dbReference type="GO" id="GO:0033739">
    <property type="term" value="F:preQ1 synthase activity"/>
    <property type="evidence" value="ECO:0007669"/>
    <property type="project" value="UniProtKB-UniRule"/>
</dbReference>
<dbReference type="Pfam" id="PF14489">
    <property type="entry name" value="QueF"/>
    <property type="match status" value="1"/>
</dbReference>
<dbReference type="InterPro" id="IPR016856">
    <property type="entry name" value="QueF_type1"/>
</dbReference>
<dbReference type="GO" id="GO:0008616">
    <property type="term" value="P:tRNA queuosine(34) biosynthetic process"/>
    <property type="evidence" value="ECO:0007669"/>
    <property type="project" value="UniProtKB-UniRule"/>
</dbReference>
<evidence type="ECO:0000313" key="6">
    <source>
        <dbReference type="EMBL" id="RZV40039.1"/>
    </source>
</evidence>
<evidence type="ECO:0000313" key="7">
    <source>
        <dbReference type="Proteomes" id="UP000322454"/>
    </source>
</evidence>
<dbReference type="AlphaFoldDB" id="A0A520XFU1"/>
<dbReference type="InterPro" id="IPR029500">
    <property type="entry name" value="QueF"/>
</dbReference>
<comment type="caution">
    <text evidence="6">The sequence shown here is derived from an EMBL/GenBank/DDBJ whole genome shotgun (WGS) entry which is preliminary data.</text>
</comment>
<evidence type="ECO:0000256" key="5">
    <source>
        <dbReference type="HAMAP-Rule" id="MF_00818"/>
    </source>
</evidence>
<dbReference type="EC" id="1.7.1.13" evidence="5"/>
<evidence type="ECO:0000256" key="3">
    <source>
        <dbReference type="ARBA" id="ARBA00022857"/>
    </source>
</evidence>
<dbReference type="GO" id="GO:0005737">
    <property type="term" value="C:cytoplasm"/>
    <property type="evidence" value="ECO:0007669"/>
    <property type="project" value="UniProtKB-SubCell"/>
</dbReference>
<dbReference type="UniPathway" id="UPA00392"/>
<feature type="binding site" evidence="5">
    <location>
        <begin position="89"/>
        <end position="90"/>
    </location>
    <ligand>
        <name>substrate</name>
    </ligand>
</feature>
<dbReference type="PANTHER" id="PTHR34354:SF1">
    <property type="entry name" value="NADPH-DEPENDENT 7-CYANO-7-DEAZAGUANINE REDUCTASE"/>
    <property type="match status" value="1"/>
</dbReference>
<keyword evidence="2 5" id="KW-0671">Queuosine biosynthesis</keyword>
<gene>
    <name evidence="5 6" type="primary">queF</name>
    <name evidence="6" type="ORF">EVJ48_02365</name>
</gene>
<feature type="active site" description="Thioimide intermediate" evidence="5">
    <location>
        <position position="48"/>
    </location>
</feature>
<reference evidence="6 7" key="1">
    <citation type="submission" date="2019-01" db="EMBL/GenBank/DDBJ databases">
        <title>Insights into ecological role of a new deltaproteobacterial order Candidatus Sinidesulfobacterales (Sva0485) by metagenomics and metatranscriptomics.</title>
        <authorList>
            <person name="Tan S."/>
            <person name="Liu J."/>
            <person name="Fang Y."/>
            <person name="Hedlund B."/>
            <person name="Lian Z.-H."/>
            <person name="Huang L.-Y."/>
            <person name="Li J.-T."/>
            <person name="Huang L.-N."/>
            <person name="Li W.-J."/>
            <person name="Jiang H.-C."/>
            <person name="Dong H.-L."/>
            <person name="Shu W.-S."/>
        </authorList>
    </citation>
    <scope>NUCLEOTIDE SEQUENCE [LARGE SCALE GENOMIC DNA]</scope>
    <source>
        <strain evidence="6">AP4</strain>
    </source>
</reference>
<name>A0A520XFU1_9DELT</name>
<keyword evidence="1 5" id="KW-0963">Cytoplasm</keyword>
<accession>A0A520XFU1</accession>
<comment type="caution">
    <text evidence="5">Lacks conserved residue(s) required for the propagation of feature annotation.</text>
</comment>
<protein>
    <recommendedName>
        <fullName evidence="5">NADPH-dependent 7-cyano-7-deazaguanine reductase</fullName>
        <ecNumber evidence="5">1.7.1.13</ecNumber>
    </recommendedName>
    <alternativeName>
        <fullName evidence="5">7-cyano-7-carbaguanine reductase</fullName>
    </alternativeName>
    <alternativeName>
        <fullName evidence="5">NADPH-dependent nitrile oxidoreductase</fullName>
    </alternativeName>
    <alternativeName>
        <fullName evidence="5">PreQ(0) reductase</fullName>
    </alternativeName>
</protein>
<sequence>MEDKYLNKRFDILDEKNIDVEILETLDFRYKGSGTAVTISTKEFTSVCPWTGLPDTAEIFITYIPSKKLVEMKSLKYYLLSFRNVGILQEHAVNRIINDLSGLLKPEFMEVTAKFESRGGLDTLVKVKYEKRKIEKS</sequence>
<evidence type="ECO:0000256" key="1">
    <source>
        <dbReference type="ARBA" id="ARBA00022490"/>
    </source>
</evidence>
<evidence type="ECO:0000256" key="2">
    <source>
        <dbReference type="ARBA" id="ARBA00022785"/>
    </source>
</evidence>
<dbReference type="Proteomes" id="UP000322454">
    <property type="component" value="Unassembled WGS sequence"/>
</dbReference>
<dbReference type="Gene3D" id="3.30.1130.10">
    <property type="match status" value="1"/>
</dbReference>
<evidence type="ECO:0000256" key="4">
    <source>
        <dbReference type="ARBA" id="ARBA00023002"/>
    </source>
</evidence>
<dbReference type="EMBL" id="SHMQ01000004">
    <property type="protein sequence ID" value="RZV40039.1"/>
    <property type="molecule type" value="Genomic_DNA"/>
</dbReference>
<dbReference type="HAMAP" id="MF_00818">
    <property type="entry name" value="QueF_type1"/>
    <property type="match status" value="1"/>
</dbReference>
<dbReference type="InterPro" id="IPR050084">
    <property type="entry name" value="NADPH_dep_7-cyano-7-deazaG_red"/>
</dbReference>
<feature type="active site" description="Proton donor" evidence="5">
    <location>
        <position position="55"/>
    </location>
</feature>
<dbReference type="InterPro" id="IPR043133">
    <property type="entry name" value="GTP-CH-I_C/QueF"/>
</dbReference>
<comment type="pathway">
    <text evidence="5">tRNA modification; tRNA-queuosine biosynthesis.</text>
</comment>
<dbReference type="PIRSF" id="PIRSF027377">
    <property type="entry name" value="Nitrile_oxidored_QueF"/>
    <property type="match status" value="1"/>
</dbReference>
<dbReference type="NCBIfam" id="TIGR03139">
    <property type="entry name" value="QueF-II"/>
    <property type="match status" value="1"/>
</dbReference>
<dbReference type="SUPFAM" id="SSF55620">
    <property type="entry name" value="Tetrahydrobiopterin biosynthesis enzymes-like"/>
    <property type="match status" value="1"/>
</dbReference>
<comment type="function">
    <text evidence="5">Catalyzes the NADPH-dependent reduction of 7-cyano-7-deazaguanine (preQ0) to 7-aminomethyl-7-deazaguanine (preQ1).</text>
</comment>
<comment type="similarity">
    <text evidence="5">Belongs to the GTP cyclohydrolase I family. QueF type 1 subfamily.</text>
</comment>
<dbReference type="PANTHER" id="PTHR34354">
    <property type="entry name" value="NADPH-DEPENDENT 7-CYANO-7-DEAZAGUANINE REDUCTASE"/>
    <property type="match status" value="1"/>
</dbReference>
<proteinExistence type="inferred from homology"/>